<evidence type="ECO:0000256" key="2">
    <source>
        <dbReference type="SAM" id="MobiDB-lite"/>
    </source>
</evidence>
<gene>
    <name evidence="3" type="ORF">MIND_01132700</name>
</gene>
<dbReference type="Proteomes" id="UP000636479">
    <property type="component" value="Unassembled WGS sequence"/>
</dbReference>
<dbReference type="RefSeq" id="XP_037215706.1">
    <property type="nucleotide sequence ID" value="XM_037367874.1"/>
</dbReference>
<dbReference type="AlphaFoldDB" id="A0A8H6S760"/>
<dbReference type="OrthoDB" id="3016007at2759"/>
<organism evidence="3 4">
    <name type="scientific">Mycena indigotica</name>
    <dbReference type="NCBI Taxonomy" id="2126181"/>
    <lineage>
        <taxon>Eukaryota</taxon>
        <taxon>Fungi</taxon>
        <taxon>Dikarya</taxon>
        <taxon>Basidiomycota</taxon>
        <taxon>Agaricomycotina</taxon>
        <taxon>Agaricomycetes</taxon>
        <taxon>Agaricomycetidae</taxon>
        <taxon>Agaricales</taxon>
        <taxon>Marasmiineae</taxon>
        <taxon>Mycenaceae</taxon>
        <taxon>Mycena</taxon>
    </lineage>
</organism>
<feature type="region of interest" description="Disordered" evidence="2">
    <location>
        <begin position="224"/>
        <end position="257"/>
    </location>
</feature>
<feature type="region of interest" description="Disordered" evidence="2">
    <location>
        <begin position="1"/>
        <end position="44"/>
    </location>
</feature>
<accession>A0A8H6S760</accession>
<sequence>MSALDETTPAGASDGHDPRIGGQQQAQRATPSHSTPQGVPEDSIRLSGNRCIALPKTPTEAETAIHFLCAQRHRCVTEYVAAQRRIHEQITYLDLLRAQVDRIVQEVLEAESDIGRTRDAISAKGLPVSYIVFGSAKRTGDSGAKSNAALPLLSSCEMLSFINEDFGSSIKPINYLVPTNGQELGLPVCQCSSVCCSSVVLKSLSLETNRSVLDLSYHPITLSMSTNSSAESTPQTSVSSRSVTVQSSSPVAPTEEAFEHDYREMTDPFRLTAAQREDFVRKAKNHDRVLAYCERVEDEKKALNDKLTNYQRMSAHYDVVREELESLQVSREELAENGRVLRQDMAELHAICSEQKGKIFELENTLSGVVEKRELAFHLLATTHRDLAKARRQATKEQSRLIEAELALTTARSHIRRLVQRIKTLLGHVDTVFESSSETAGVAQSDVDPSSDDLADVSMRG</sequence>
<feature type="coiled-coil region" evidence="1">
    <location>
        <begin position="293"/>
        <end position="337"/>
    </location>
</feature>
<evidence type="ECO:0000313" key="3">
    <source>
        <dbReference type="EMBL" id="KAF7293543.1"/>
    </source>
</evidence>
<dbReference type="EMBL" id="JACAZF010000010">
    <property type="protein sequence ID" value="KAF7293543.1"/>
    <property type="molecule type" value="Genomic_DNA"/>
</dbReference>
<dbReference type="GeneID" id="59350390"/>
<reference evidence="3" key="1">
    <citation type="submission" date="2020-05" db="EMBL/GenBank/DDBJ databases">
        <title>Mycena genomes resolve the evolution of fungal bioluminescence.</title>
        <authorList>
            <person name="Tsai I.J."/>
        </authorList>
    </citation>
    <scope>NUCLEOTIDE SEQUENCE</scope>
    <source>
        <strain evidence="3">171206Taipei</strain>
    </source>
</reference>
<feature type="region of interest" description="Disordered" evidence="2">
    <location>
        <begin position="438"/>
        <end position="461"/>
    </location>
</feature>
<evidence type="ECO:0000313" key="4">
    <source>
        <dbReference type="Proteomes" id="UP000636479"/>
    </source>
</evidence>
<proteinExistence type="predicted"/>
<feature type="compositionally biased region" description="Polar residues" evidence="2">
    <location>
        <begin position="22"/>
        <end position="37"/>
    </location>
</feature>
<feature type="compositionally biased region" description="Low complexity" evidence="2">
    <location>
        <begin position="232"/>
        <end position="251"/>
    </location>
</feature>
<keyword evidence="1" id="KW-0175">Coiled coil</keyword>
<name>A0A8H6S760_9AGAR</name>
<protein>
    <submittedName>
        <fullName evidence="3">Uncharacterized protein</fullName>
    </submittedName>
</protein>
<comment type="caution">
    <text evidence="3">The sequence shown here is derived from an EMBL/GenBank/DDBJ whole genome shotgun (WGS) entry which is preliminary data.</text>
</comment>
<evidence type="ECO:0000256" key="1">
    <source>
        <dbReference type="SAM" id="Coils"/>
    </source>
</evidence>
<keyword evidence="4" id="KW-1185">Reference proteome</keyword>